<dbReference type="EMBL" id="AMCI01007900">
    <property type="protein sequence ID" value="EJW91861.1"/>
    <property type="molecule type" value="Genomic_DNA"/>
</dbReference>
<evidence type="ECO:0000259" key="5">
    <source>
        <dbReference type="PROSITE" id="PS50110"/>
    </source>
</evidence>
<dbReference type="InterPro" id="IPR036388">
    <property type="entry name" value="WH-like_DNA-bd_sf"/>
</dbReference>
<organism evidence="6">
    <name type="scientific">gut metagenome</name>
    <dbReference type="NCBI Taxonomy" id="749906"/>
    <lineage>
        <taxon>unclassified sequences</taxon>
        <taxon>metagenomes</taxon>
        <taxon>organismal metagenomes</taxon>
    </lineage>
</organism>
<protein>
    <submittedName>
        <fullName evidence="6">Response regulator receiver domain protein</fullName>
    </submittedName>
</protein>
<dbReference type="SUPFAM" id="SSF52172">
    <property type="entry name" value="CheY-like"/>
    <property type="match status" value="1"/>
</dbReference>
<dbReference type="PANTHER" id="PTHR44688:SF16">
    <property type="entry name" value="DNA-BINDING TRANSCRIPTIONAL ACTIVATOR DEVR_DOSR"/>
    <property type="match status" value="1"/>
</dbReference>
<reference evidence="6" key="1">
    <citation type="journal article" date="2012" name="PLoS ONE">
        <title>Gene sets for utilization of primary and secondary nutrition supplies in the distal gut of endangered iberian lynx.</title>
        <authorList>
            <person name="Alcaide M."/>
            <person name="Messina E."/>
            <person name="Richter M."/>
            <person name="Bargiela R."/>
            <person name="Peplies J."/>
            <person name="Huws S.A."/>
            <person name="Newbold C.J."/>
            <person name="Golyshin P.N."/>
            <person name="Simon M.A."/>
            <person name="Lopez G."/>
            <person name="Yakimov M.M."/>
            <person name="Ferrer M."/>
        </authorList>
    </citation>
    <scope>NUCLEOTIDE SEQUENCE</scope>
</reference>
<dbReference type="AlphaFoldDB" id="J9FAC9"/>
<accession>J9FAC9</accession>
<name>J9FAC9_9ZZZZ</name>
<feature type="domain" description="Response regulatory" evidence="5">
    <location>
        <begin position="1"/>
        <end position="99"/>
    </location>
</feature>
<evidence type="ECO:0000256" key="2">
    <source>
        <dbReference type="ARBA" id="ARBA00023125"/>
    </source>
</evidence>
<sequence length="162" mass="17888">FLVESEGWLVRTYPSAEAFLESDDRTVPGCGIFDVRMTGLSGMELHEKLLALSHRLPVIFVSAHGDIEMAVKAMRRGAIDFLTKPVVDEKLLSAIDRAVTKSFEDAEASEAGLALVQRWEALSPRERQVAVLVSEGLMNKIIADRLGIAERTVQVHRANVCQ</sequence>
<keyword evidence="1" id="KW-0805">Transcription regulation</keyword>
<dbReference type="InterPro" id="IPR001789">
    <property type="entry name" value="Sig_transdc_resp-reg_receiver"/>
</dbReference>
<evidence type="ECO:0000259" key="4">
    <source>
        <dbReference type="PROSITE" id="PS50043"/>
    </source>
</evidence>
<dbReference type="PROSITE" id="PS50043">
    <property type="entry name" value="HTH_LUXR_2"/>
    <property type="match status" value="1"/>
</dbReference>
<dbReference type="PRINTS" id="PR00038">
    <property type="entry name" value="HTHLUXR"/>
</dbReference>
<evidence type="ECO:0000313" key="6">
    <source>
        <dbReference type="EMBL" id="EJW91861.1"/>
    </source>
</evidence>
<comment type="caution">
    <text evidence="6">The sequence shown here is derived from an EMBL/GenBank/DDBJ whole genome shotgun (WGS) entry which is preliminary data.</text>
</comment>
<dbReference type="SUPFAM" id="SSF46894">
    <property type="entry name" value="C-terminal effector domain of the bipartite response regulators"/>
    <property type="match status" value="1"/>
</dbReference>
<dbReference type="GO" id="GO:0003677">
    <property type="term" value="F:DNA binding"/>
    <property type="evidence" value="ECO:0007669"/>
    <property type="project" value="UniProtKB-KW"/>
</dbReference>
<proteinExistence type="predicted"/>
<dbReference type="CDD" id="cd06170">
    <property type="entry name" value="LuxR_C_like"/>
    <property type="match status" value="1"/>
</dbReference>
<evidence type="ECO:0000256" key="1">
    <source>
        <dbReference type="ARBA" id="ARBA00023015"/>
    </source>
</evidence>
<dbReference type="GO" id="GO:0006355">
    <property type="term" value="P:regulation of DNA-templated transcription"/>
    <property type="evidence" value="ECO:0007669"/>
    <property type="project" value="InterPro"/>
</dbReference>
<dbReference type="Gene3D" id="3.40.50.2300">
    <property type="match status" value="1"/>
</dbReference>
<dbReference type="PANTHER" id="PTHR44688">
    <property type="entry name" value="DNA-BINDING TRANSCRIPTIONAL ACTIVATOR DEVR_DOSR"/>
    <property type="match status" value="1"/>
</dbReference>
<dbReference type="PROSITE" id="PS50110">
    <property type="entry name" value="RESPONSE_REGULATORY"/>
    <property type="match status" value="1"/>
</dbReference>
<dbReference type="SMART" id="SM00421">
    <property type="entry name" value="HTH_LUXR"/>
    <property type="match status" value="1"/>
</dbReference>
<feature type="non-terminal residue" evidence="6">
    <location>
        <position position="162"/>
    </location>
</feature>
<dbReference type="SMART" id="SM00448">
    <property type="entry name" value="REC"/>
    <property type="match status" value="1"/>
</dbReference>
<feature type="domain" description="HTH luxR-type" evidence="4">
    <location>
        <begin position="115"/>
        <end position="162"/>
    </location>
</feature>
<dbReference type="Gene3D" id="1.10.10.10">
    <property type="entry name" value="Winged helix-like DNA-binding domain superfamily/Winged helix DNA-binding domain"/>
    <property type="match status" value="1"/>
</dbReference>
<dbReference type="InterPro" id="IPR000792">
    <property type="entry name" value="Tscrpt_reg_LuxR_C"/>
</dbReference>
<feature type="non-terminal residue" evidence="6">
    <location>
        <position position="1"/>
    </location>
</feature>
<dbReference type="InterPro" id="IPR011006">
    <property type="entry name" value="CheY-like_superfamily"/>
</dbReference>
<keyword evidence="2" id="KW-0238">DNA-binding</keyword>
<evidence type="ECO:0000256" key="3">
    <source>
        <dbReference type="ARBA" id="ARBA00023163"/>
    </source>
</evidence>
<dbReference type="GO" id="GO:0000160">
    <property type="term" value="P:phosphorelay signal transduction system"/>
    <property type="evidence" value="ECO:0007669"/>
    <property type="project" value="InterPro"/>
</dbReference>
<dbReference type="InterPro" id="IPR016032">
    <property type="entry name" value="Sig_transdc_resp-reg_C-effctor"/>
</dbReference>
<gene>
    <name evidence="6" type="ORF">EVA_20032</name>
</gene>
<dbReference type="Pfam" id="PF00072">
    <property type="entry name" value="Response_reg"/>
    <property type="match status" value="1"/>
</dbReference>
<dbReference type="Pfam" id="PF00196">
    <property type="entry name" value="GerE"/>
    <property type="match status" value="1"/>
</dbReference>
<keyword evidence="3" id="KW-0804">Transcription</keyword>